<proteinExistence type="predicted"/>
<evidence type="ECO:0000256" key="1">
    <source>
        <dbReference type="SAM" id="SignalP"/>
    </source>
</evidence>
<keyword evidence="3" id="KW-1185">Reference proteome</keyword>
<accession>A0A292PIV9</accession>
<dbReference type="AlphaFoldDB" id="A0A292PIV9"/>
<dbReference type="Proteomes" id="UP001412239">
    <property type="component" value="Unassembled WGS sequence"/>
</dbReference>
<gene>
    <name evidence="2" type="ORF">GSTUAT00008940001</name>
</gene>
<keyword evidence="1" id="KW-0732">Signal</keyword>
<feature type="signal peptide" evidence="1">
    <location>
        <begin position="1"/>
        <end position="18"/>
    </location>
</feature>
<organism evidence="2 3">
    <name type="scientific">Tuber aestivum</name>
    <name type="common">summer truffle</name>
    <dbReference type="NCBI Taxonomy" id="59557"/>
    <lineage>
        <taxon>Eukaryota</taxon>
        <taxon>Fungi</taxon>
        <taxon>Dikarya</taxon>
        <taxon>Ascomycota</taxon>
        <taxon>Pezizomycotina</taxon>
        <taxon>Pezizomycetes</taxon>
        <taxon>Pezizales</taxon>
        <taxon>Tuberaceae</taxon>
        <taxon>Tuber</taxon>
    </lineage>
</organism>
<reference evidence="2" key="1">
    <citation type="submission" date="2015-10" db="EMBL/GenBank/DDBJ databases">
        <authorList>
            <person name="Regsiter A."/>
            <person name="william w."/>
        </authorList>
    </citation>
    <scope>NUCLEOTIDE SEQUENCE</scope>
    <source>
        <strain evidence="2">Montdore</strain>
    </source>
</reference>
<dbReference type="EMBL" id="LN891269">
    <property type="protein sequence ID" value="CUS06994.1"/>
    <property type="molecule type" value="Genomic_DNA"/>
</dbReference>
<name>A0A292PIV9_9PEZI</name>
<sequence>MKVTRFVLLGASVTVAAASHQFKPKAKPVDRRDAIPIPDVFINAAQLMPALRRRDLEEPIYYASVPEGIVKRSLETRQWGCETVGQINCFFQGCCNVGTFCGTFGGQTGCCPIGKLCTGVGSCKTPETACGSGCCPSNAICTSNADGSAACDYGIGLSGSSSTRVSPVPTATSARSSSVPTSICPVGYSPCAGTDVCCPAGVKCLPNNKCDAKCSAIDVRCGTGCCTIGLTCDASTSICVGTGSGESIDSVDIGIGSSSSRRVFSSRSTTSFTRATSTPDSGISVTTARSNAESSVGAGGNTGGGNSGVIVGSSGSRLVAGMGIAGVVAVVGVAFL</sequence>
<evidence type="ECO:0000313" key="2">
    <source>
        <dbReference type="EMBL" id="CUS06994.1"/>
    </source>
</evidence>
<evidence type="ECO:0000313" key="3">
    <source>
        <dbReference type="Proteomes" id="UP001412239"/>
    </source>
</evidence>
<protein>
    <recommendedName>
        <fullName evidence="4">Granulins domain-containing protein</fullName>
    </recommendedName>
</protein>
<evidence type="ECO:0008006" key="4">
    <source>
        <dbReference type="Google" id="ProtNLM"/>
    </source>
</evidence>
<feature type="chain" id="PRO_5012629481" description="Granulins domain-containing protein" evidence="1">
    <location>
        <begin position="19"/>
        <end position="336"/>
    </location>
</feature>